<sequence>MTERGPGQWPVDEPVDLDGVLEVVDLPHQVLDDLYVRRSEERALHEMVMDSIRHDLQQQPSPLTVVTAARNWCTRITAAAEEIARAKRSTA</sequence>
<organism evidence="1 2">
    <name type="scientific">Streptomyces cylindrosporus</name>
    <dbReference type="NCBI Taxonomy" id="2927583"/>
    <lineage>
        <taxon>Bacteria</taxon>
        <taxon>Bacillati</taxon>
        <taxon>Actinomycetota</taxon>
        <taxon>Actinomycetes</taxon>
        <taxon>Kitasatosporales</taxon>
        <taxon>Streptomycetaceae</taxon>
        <taxon>Streptomyces</taxon>
    </lineage>
</organism>
<dbReference type="RefSeq" id="WP_242765293.1">
    <property type="nucleotide sequence ID" value="NZ_JALDAY010000004.1"/>
</dbReference>
<name>A0ABS9Y4J9_9ACTN</name>
<dbReference type="EMBL" id="JALDAY010000004">
    <property type="protein sequence ID" value="MCI3272124.1"/>
    <property type="molecule type" value="Genomic_DNA"/>
</dbReference>
<evidence type="ECO:0000313" key="2">
    <source>
        <dbReference type="Proteomes" id="UP001165269"/>
    </source>
</evidence>
<comment type="caution">
    <text evidence="1">The sequence shown here is derived from an EMBL/GenBank/DDBJ whole genome shotgun (WGS) entry which is preliminary data.</text>
</comment>
<accession>A0ABS9Y4J9</accession>
<evidence type="ECO:0000313" key="1">
    <source>
        <dbReference type="EMBL" id="MCI3272124.1"/>
    </source>
</evidence>
<keyword evidence="2" id="KW-1185">Reference proteome</keyword>
<reference evidence="1" key="1">
    <citation type="submission" date="2022-03" db="EMBL/GenBank/DDBJ databases">
        <title>Streptomyces 7R015 and 7R016 isolated from Barleria lupulina in Thailand.</title>
        <authorList>
            <person name="Kanchanasin P."/>
            <person name="Phongsopitanun W."/>
            <person name="Tanasupawat S."/>
        </authorList>
    </citation>
    <scope>NUCLEOTIDE SEQUENCE</scope>
    <source>
        <strain evidence="1">7R015</strain>
    </source>
</reference>
<protein>
    <submittedName>
        <fullName evidence="1">Uncharacterized protein</fullName>
    </submittedName>
</protein>
<gene>
    <name evidence="1" type="ORF">MQP27_13480</name>
</gene>
<dbReference type="Proteomes" id="UP001165269">
    <property type="component" value="Unassembled WGS sequence"/>
</dbReference>
<proteinExistence type="predicted"/>